<gene>
    <name evidence="1" type="ORF">SAMN06295960_0083</name>
</gene>
<proteinExistence type="predicted"/>
<evidence type="ECO:0000313" key="1">
    <source>
        <dbReference type="EMBL" id="SMG08710.1"/>
    </source>
</evidence>
<organism evidence="1 2">
    <name type="scientific">Paenibacillus aquistagni</name>
    <dbReference type="NCBI Taxonomy" id="1852522"/>
    <lineage>
        <taxon>Bacteria</taxon>
        <taxon>Bacillati</taxon>
        <taxon>Bacillota</taxon>
        <taxon>Bacilli</taxon>
        <taxon>Bacillales</taxon>
        <taxon>Paenibacillaceae</taxon>
        <taxon>Paenibacillus</taxon>
    </lineage>
</organism>
<name>A0A1X7I2Q6_9BACL</name>
<keyword evidence="2" id="KW-1185">Reference proteome</keyword>
<dbReference type="AlphaFoldDB" id="A0A1X7I2Q6"/>
<dbReference type="Proteomes" id="UP000193834">
    <property type="component" value="Unassembled WGS sequence"/>
</dbReference>
<sequence length="150" mass="16089">MTRIQAYTRTENEAEALRTSLVKVEATQIEIGSMEDPLDKGAMVFAPLPANPAGVSYAGSTALGNAGVVVTNPSTEDNDEVGAPYEARSEDIPLATDRDAILDDGDDIVDAPSDLQYVVSAVVPEERYREAVQMIRNRGGYVLNTSARVE</sequence>
<accession>A0A1X7I2Q6</accession>
<dbReference type="EMBL" id="FXAZ01000001">
    <property type="protein sequence ID" value="SMG08710.1"/>
    <property type="molecule type" value="Genomic_DNA"/>
</dbReference>
<reference evidence="1 2" key="1">
    <citation type="submission" date="2017-04" db="EMBL/GenBank/DDBJ databases">
        <authorList>
            <person name="Afonso C.L."/>
            <person name="Miller P.J."/>
            <person name="Scott M.A."/>
            <person name="Spackman E."/>
            <person name="Goraichik I."/>
            <person name="Dimitrov K.M."/>
            <person name="Suarez D.L."/>
            <person name="Swayne D.E."/>
        </authorList>
    </citation>
    <scope>NUCLEOTIDE SEQUENCE [LARGE SCALE GENOMIC DNA]</scope>
    <source>
        <strain evidence="1 2">11</strain>
    </source>
</reference>
<dbReference type="OrthoDB" id="2607182at2"/>
<protein>
    <submittedName>
        <fullName evidence="1">Uncharacterized protein</fullName>
    </submittedName>
</protein>
<evidence type="ECO:0000313" key="2">
    <source>
        <dbReference type="Proteomes" id="UP000193834"/>
    </source>
</evidence>
<dbReference type="RefSeq" id="WP_085492405.1">
    <property type="nucleotide sequence ID" value="NZ_FXAZ01000001.1"/>
</dbReference>